<dbReference type="CDD" id="cd03034">
    <property type="entry name" value="ArsC_ArsC"/>
    <property type="match status" value="1"/>
</dbReference>
<reference evidence="5 6" key="1">
    <citation type="submission" date="2016-09" db="EMBL/GenBank/DDBJ databases">
        <title>Acidihalobacter prosperus V6 (DSM14174).</title>
        <authorList>
            <person name="Khaleque H.N."/>
            <person name="Ramsay J.P."/>
            <person name="Murphy R.J.T."/>
            <person name="Kaksonen A.H."/>
            <person name="Boxall N.J."/>
            <person name="Watkin E.L.J."/>
        </authorList>
    </citation>
    <scope>NUCLEOTIDE SEQUENCE [LARGE SCALE GENOMIC DNA]</scope>
    <source>
        <strain evidence="5 6">V6</strain>
    </source>
</reference>
<comment type="similarity">
    <text evidence="1 3 4">Belongs to the ArsC family.</text>
</comment>
<sequence>MATSEVVIFHNPRCSKSRATLELLRERGIELSVVEYLKNPPSQETLSRILDLLGLEPRELMRRHEDEYTEANLDDPGLTRETLILAMLQRPRLIERPIVVNGNRAAIGRPPECVLELFDGE</sequence>
<evidence type="ECO:0000256" key="4">
    <source>
        <dbReference type="RuleBase" id="RU362029"/>
    </source>
</evidence>
<dbReference type="NCBIfam" id="TIGR00014">
    <property type="entry name" value="arsC"/>
    <property type="match status" value="1"/>
</dbReference>
<keyword evidence="2 4" id="KW-0560">Oxidoreductase</keyword>
<dbReference type="PANTHER" id="PTHR30041">
    <property type="entry name" value="ARSENATE REDUCTASE"/>
    <property type="match status" value="1"/>
</dbReference>
<dbReference type="EC" id="1.20.4.1" evidence="4"/>
<accession>A0A1D8K9A8</accession>
<keyword evidence="6" id="KW-1185">Reference proteome</keyword>
<dbReference type="AlphaFoldDB" id="A0A1D8K9A8"/>
<dbReference type="InterPro" id="IPR036249">
    <property type="entry name" value="Thioredoxin-like_sf"/>
</dbReference>
<evidence type="ECO:0000256" key="3">
    <source>
        <dbReference type="PROSITE-ProRule" id="PRU01282"/>
    </source>
</evidence>
<dbReference type="PANTHER" id="PTHR30041:SF4">
    <property type="entry name" value="ARSENATE REDUCTASE"/>
    <property type="match status" value="1"/>
</dbReference>
<dbReference type="Gene3D" id="3.40.30.10">
    <property type="entry name" value="Glutaredoxin"/>
    <property type="match status" value="1"/>
</dbReference>
<proteinExistence type="inferred from homology"/>
<dbReference type="GO" id="GO:0008794">
    <property type="term" value="F:arsenate reductase (glutaredoxin) activity"/>
    <property type="evidence" value="ECO:0007669"/>
    <property type="project" value="UniProtKB-UniRule"/>
</dbReference>
<dbReference type="EMBL" id="CP017448">
    <property type="protein sequence ID" value="AOV17530.1"/>
    <property type="molecule type" value="Genomic_DNA"/>
</dbReference>
<evidence type="ECO:0000313" key="6">
    <source>
        <dbReference type="Proteomes" id="UP000095342"/>
    </source>
</evidence>
<gene>
    <name evidence="5" type="ORF">BJI67_11065</name>
</gene>
<dbReference type="InterPro" id="IPR006660">
    <property type="entry name" value="Arsenate_reductase-like"/>
</dbReference>
<name>A0A1D8K9A8_9GAMM</name>
<dbReference type="KEGG" id="aaeo:BJI67_11065"/>
<dbReference type="Proteomes" id="UP000095342">
    <property type="component" value="Chromosome"/>
</dbReference>
<dbReference type="Pfam" id="PF03960">
    <property type="entry name" value="ArsC"/>
    <property type="match status" value="1"/>
</dbReference>
<dbReference type="InterPro" id="IPR006659">
    <property type="entry name" value="Arsenate_reductase"/>
</dbReference>
<protein>
    <recommendedName>
        <fullName evidence="4">Arsenate reductase</fullName>
        <ecNumber evidence="4">1.20.4.1</ecNumber>
    </recommendedName>
</protein>
<evidence type="ECO:0000256" key="1">
    <source>
        <dbReference type="ARBA" id="ARBA00007198"/>
    </source>
</evidence>
<comment type="catalytic activity">
    <reaction evidence="4">
        <text>[glutaredoxin]-dithiol + arsenate + glutathione + H(+) = glutathionyl-S-S-[glutaredoxin] + arsenite + H2O</text>
        <dbReference type="Rhea" id="RHEA:22016"/>
        <dbReference type="Rhea" id="RHEA-COMP:10729"/>
        <dbReference type="Rhea" id="RHEA-COMP:17668"/>
        <dbReference type="ChEBI" id="CHEBI:15377"/>
        <dbReference type="ChEBI" id="CHEBI:15378"/>
        <dbReference type="ChEBI" id="CHEBI:29242"/>
        <dbReference type="ChEBI" id="CHEBI:29950"/>
        <dbReference type="ChEBI" id="CHEBI:48597"/>
        <dbReference type="ChEBI" id="CHEBI:57925"/>
        <dbReference type="ChEBI" id="CHEBI:146199"/>
        <dbReference type="EC" id="1.20.4.1"/>
    </reaction>
</comment>
<dbReference type="SUPFAM" id="SSF52833">
    <property type="entry name" value="Thioredoxin-like"/>
    <property type="match status" value="1"/>
</dbReference>
<organism evidence="5 6">
    <name type="scientific">Acidihalobacter aeolianus</name>
    <dbReference type="NCBI Taxonomy" id="2792603"/>
    <lineage>
        <taxon>Bacteria</taxon>
        <taxon>Pseudomonadati</taxon>
        <taxon>Pseudomonadota</taxon>
        <taxon>Gammaproteobacteria</taxon>
        <taxon>Chromatiales</taxon>
        <taxon>Ectothiorhodospiraceae</taxon>
        <taxon>Acidihalobacter</taxon>
    </lineage>
</organism>
<dbReference type="RefSeq" id="WP_070073078.1">
    <property type="nucleotide sequence ID" value="NZ_CP017448.1"/>
</dbReference>
<dbReference type="PROSITE" id="PS51353">
    <property type="entry name" value="ARSC"/>
    <property type="match status" value="1"/>
</dbReference>
<evidence type="ECO:0000313" key="5">
    <source>
        <dbReference type="EMBL" id="AOV17530.1"/>
    </source>
</evidence>
<evidence type="ECO:0000256" key="2">
    <source>
        <dbReference type="ARBA" id="ARBA00023002"/>
    </source>
</evidence>